<dbReference type="OrthoDB" id="1918850at2759"/>
<dbReference type="Gramene" id="PSAT_LOCUS29731_t1">
    <property type="protein sequence ID" value="CAL5211291.1"/>
    <property type="gene ID" value="PSAT_LOCUS29731"/>
</dbReference>
<comment type="caution">
    <text evidence="2">The sequence shown here is derived from an EMBL/GenBank/DDBJ whole genome shotgun (WGS) entry which is preliminary data.</text>
</comment>
<dbReference type="Gramene" id="Psat7g223880.1">
    <property type="protein sequence ID" value="Psat7g223880.1.cds"/>
    <property type="gene ID" value="Psat7g223880"/>
</dbReference>
<sequence>MDSLPTLLPEKTKDSKPKMKQKRNQAPKIGSGSESQTQFRQNRVFGTAWNTNVNIPKKPSDNIVTKPKPVIAQRHPKQPTTLTQPTDTKSPENPNLVKNKKSDTFPQQENDSAEPKTPVTSSHVIGKSKVQATPFYSAANCSKCRFDRLETSSYWVGQIKLAETVGKHFVACGFFKLAFKSQAEPIRNLRMELKRYLSRHGHLYEEKEWRKVGARYGVLKDESITSEMNSTT</sequence>
<evidence type="ECO:0000313" key="3">
    <source>
        <dbReference type="Proteomes" id="UP001058974"/>
    </source>
</evidence>
<accession>A0A9D4VYG9</accession>
<feature type="compositionally biased region" description="Polar residues" evidence="1">
    <location>
        <begin position="32"/>
        <end position="41"/>
    </location>
</feature>
<dbReference type="Proteomes" id="UP001058974">
    <property type="component" value="Chromosome 7"/>
</dbReference>
<dbReference type="PANTHER" id="PTHR34468">
    <property type="entry name" value="MICROTUBULE-ASSOCIATED FUTSCH-LIKE PROTEIN"/>
    <property type="match status" value="1"/>
</dbReference>
<dbReference type="AlphaFoldDB" id="A0A9D4VYG9"/>
<dbReference type="PANTHER" id="PTHR34468:SF3">
    <property type="entry name" value="OS03G0288900 PROTEIN"/>
    <property type="match status" value="1"/>
</dbReference>
<evidence type="ECO:0000313" key="2">
    <source>
        <dbReference type="EMBL" id="KAI5391120.1"/>
    </source>
</evidence>
<organism evidence="2 3">
    <name type="scientific">Pisum sativum</name>
    <name type="common">Garden pea</name>
    <name type="synonym">Lathyrus oleraceus</name>
    <dbReference type="NCBI Taxonomy" id="3888"/>
    <lineage>
        <taxon>Eukaryota</taxon>
        <taxon>Viridiplantae</taxon>
        <taxon>Streptophyta</taxon>
        <taxon>Embryophyta</taxon>
        <taxon>Tracheophyta</taxon>
        <taxon>Spermatophyta</taxon>
        <taxon>Magnoliopsida</taxon>
        <taxon>eudicotyledons</taxon>
        <taxon>Gunneridae</taxon>
        <taxon>Pentapetalae</taxon>
        <taxon>rosids</taxon>
        <taxon>fabids</taxon>
        <taxon>Fabales</taxon>
        <taxon>Fabaceae</taxon>
        <taxon>Papilionoideae</taxon>
        <taxon>50 kb inversion clade</taxon>
        <taxon>NPAAA clade</taxon>
        <taxon>Hologalegina</taxon>
        <taxon>IRL clade</taxon>
        <taxon>Fabeae</taxon>
        <taxon>Lathyrus</taxon>
    </lineage>
</organism>
<dbReference type="Gramene" id="Psat07G0610800-T1">
    <property type="protein sequence ID" value="KAI5391120.1"/>
    <property type="gene ID" value="KIW84_076108"/>
</dbReference>
<feature type="compositionally biased region" description="Polar residues" evidence="1">
    <location>
        <begin position="78"/>
        <end position="93"/>
    </location>
</feature>
<evidence type="ECO:0000256" key="1">
    <source>
        <dbReference type="SAM" id="MobiDB-lite"/>
    </source>
</evidence>
<reference evidence="2 3" key="1">
    <citation type="journal article" date="2022" name="Nat. Genet.">
        <title>Improved pea reference genome and pan-genome highlight genomic features and evolutionary characteristics.</title>
        <authorList>
            <person name="Yang T."/>
            <person name="Liu R."/>
            <person name="Luo Y."/>
            <person name="Hu S."/>
            <person name="Wang D."/>
            <person name="Wang C."/>
            <person name="Pandey M.K."/>
            <person name="Ge S."/>
            <person name="Xu Q."/>
            <person name="Li N."/>
            <person name="Li G."/>
            <person name="Huang Y."/>
            <person name="Saxena R.K."/>
            <person name="Ji Y."/>
            <person name="Li M."/>
            <person name="Yan X."/>
            <person name="He Y."/>
            <person name="Liu Y."/>
            <person name="Wang X."/>
            <person name="Xiang C."/>
            <person name="Varshney R.K."/>
            <person name="Ding H."/>
            <person name="Gao S."/>
            <person name="Zong X."/>
        </authorList>
    </citation>
    <scope>NUCLEOTIDE SEQUENCE [LARGE SCALE GENOMIC DNA]</scope>
    <source>
        <strain evidence="2 3">cv. Zhongwan 6</strain>
    </source>
</reference>
<dbReference type="EMBL" id="JAMSHJ010000007">
    <property type="protein sequence ID" value="KAI5391120.1"/>
    <property type="molecule type" value="Genomic_DNA"/>
</dbReference>
<gene>
    <name evidence="2" type="ORF">KIW84_076108</name>
</gene>
<proteinExistence type="predicted"/>
<keyword evidence="3" id="KW-1185">Reference proteome</keyword>
<protein>
    <submittedName>
        <fullName evidence="2">Uncharacterized protein</fullName>
    </submittedName>
</protein>
<feature type="region of interest" description="Disordered" evidence="1">
    <location>
        <begin position="1"/>
        <end position="124"/>
    </location>
</feature>
<name>A0A9D4VYG9_PEA</name>